<evidence type="ECO:0000313" key="5">
    <source>
        <dbReference type="Proteomes" id="UP000247811"/>
    </source>
</evidence>
<keyword evidence="2" id="KW-0472">Membrane</keyword>
<proteinExistence type="inferred from homology"/>
<dbReference type="InterPro" id="IPR003423">
    <property type="entry name" value="OMP_efflux"/>
</dbReference>
<evidence type="ECO:0000313" key="4">
    <source>
        <dbReference type="EMBL" id="PXW95298.1"/>
    </source>
</evidence>
<dbReference type="InterPro" id="IPR010131">
    <property type="entry name" value="MdtP/NodT-like"/>
</dbReference>
<evidence type="ECO:0000256" key="2">
    <source>
        <dbReference type="RuleBase" id="RU362097"/>
    </source>
</evidence>
<dbReference type="GO" id="GO:0005886">
    <property type="term" value="C:plasma membrane"/>
    <property type="evidence" value="ECO:0007669"/>
    <property type="project" value="UniProtKB-SubCell"/>
</dbReference>
<keyword evidence="3" id="KW-0175">Coiled coil</keyword>
<dbReference type="Gene3D" id="1.20.1600.10">
    <property type="entry name" value="Outer membrane efflux proteins (OEP)"/>
    <property type="match status" value="1"/>
</dbReference>
<keyword evidence="2 4" id="KW-0449">Lipoprotein</keyword>
<dbReference type="GO" id="GO:0015562">
    <property type="term" value="F:efflux transmembrane transporter activity"/>
    <property type="evidence" value="ECO:0007669"/>
    <property type="project" value="InterPro"/>
</dbReference>
<protein>
    <submittedName>
        <fullName evidence="4">NodT family efflux transporter outer membrane factor (OMF) lipoprotein</fullName>
    </submittedName>
</protein>
<dbReference type="RefSeq" id="WP_170130734.1">
    <property type="nucleotide sequence ID" value="NZ_QJJS01000010.1"/>
</dbReference>
<name>A0A318H012_9BURK</name>
<dbReference type="PANTHER" id="PTHR30203:SF33">
    <property type="entry name" value="BLR4455 PROTEIN"/>
    <property type="match status" value="1"/>
</dbReference>
<dbReference type="SUPFAM" id="SSF56954">
    <property type="entry name" value="Outer membrane efflux proteins (OEP)"/>
    <property type="match status" value="1"/>
</dbReference>
<dbReference type="NCBIfam" id="TIGR01845">
    <property type="entry name" value="outer_NodT"/>
    <property type="match status" value="1"/>
</dbReference>
<gene>
    <name evidence="4" type="ORF">C7444_110146</name>
</gene>
<keyword evidence="2" id="KW-0564">Palmitate</keyword>
<accession>A0A318H012</accession>
<dbReference type="PANTHER" id="PTHR30203">
    <property type="entry name" value="OUTER MEMBRANE CATION EFFLUX PROTEIN"/>
    <property type="match status" value="1"/>
</dbReference>
<evidence type="ECO:0000256" key="1">
    <source>
        <dbReference type="ARBA" id="ARBA00007613"/>
    </source>
</evidence>
<dbReference type="Pfam" id="PF02321">
    <property type="entry name" value="OEP"/>
    <property type="match status" value="2"/>
</dbReference>
<comment type="similarity">
    <text evidence="1 2">Belongs to the outer membrane factor (OMF) (TC 1.B.17) family.</text>
</comment>
<keyword evidence="5" id="KW-1185">Reference proteome</keyword>
<keyword evidence="2" id="KW-0812">Transmembrane</keyword>
<dbReference type="EMBL" id="QJJS01000010">
    <property type="protein sequence ID" value="PXW95298.1"/>
    <property type="molecule type" value="Genomic_DNA"/>
</dbReference>
<comment type="caution">
    <text evidence="4">The sequence shown here is derived from an EMBL/GenBank/DDBJ whole genome shotgun (WGS) entry which is preliminary data.</text>
</comment>
<reference evidence="4 5" key="1">
    <citation type="submission" date="2018-05" db="EMBL/GenBank/DDBJ databases">
        <title>Genomic Encyclopedia of Type Strains, Phase IV (KMG-IV): sequencing the most valuable type-strain genomes for metagenomic binning, comparative biology and taxonomic classification.</title>
        <authorList>
            <person name="Goeker M."/>
        </authorList>
    </citation>
    <scope>NUCLEOTIDE SEQUENCE [LARGE SCALE GENOMIC DNA]</scope>
    <source>
        <strain evidence="4 5">DSM 566</strain>
    </source>
</reference>
<dbReference type="AlphaFoldDB" id="A0A318H012"/>
<feature type="coiled-coil region" evidence="3">
    <location>
        <begin position="213"/>
        <end position="240"/>
    </location>
</feature>
<dbReference type="Gene3D" id="2.20.200.10">
    <property type="entry name" value="Outer membrane efflux proteins (OEP)"/>
    <property type="match status" value="1"/>
</dbReference>
<evidence type="ECO:0000256" key="3">
    <source>
        <dbReference type="SAM" id="Coils"/>
    </source>
</evidence>
<keyword evidence="2" id="KW-1134">Transmembrane beta strand</keyword>
<organism evidence="4 5">
    <name type="scientific">Sphaerotilus hippei</name>
    <dbReference type="NCBI Taxonomy" id="744406"/>
    <lineage>
        <taxon>Bacteria</taxon>
        <taxon>Pseudomonadati</taxon>
        <taxon>Pseudomonadota</taxon>
        <taxon>Betaproteobacteria</taxon>
        <taxon>Burkholderiales</taxon>
        <taxon>Sphaerotilaceae</taxon>
        <taxon>Sphaerotilus</taxon>
    </lineage>
</organism>
<sequence length="469" mass="50498">MLLACCGLVASCALSPEVKRGPSPVPVRIAEALGQKDDQALPPLVADWRQFLRGERLQRLVERMLAHNRDRRVALATVRQAQAQWAGAQAGLWPVLSADPQAVRARTPADLSGYGVPVAYNTFQVPLSASWELDLWGRQRNLSEAAWQNFLASGDNQRALAISLVNQLAQALLLDAELTERIELSTQAVSSREQSARIARRRFEVGSAARLDMVQAQGLLAQARQDLQALQRSREQGRLNVALLVGEAVKDEDFLRPADLDTLDIRLPANLPSTLLLARPDVRAAESRLRAADANIAVARAARFPRISLTAAFGTASTQLSGLFSAGSSAWNLGAGASLPLFDAGRNQAGIDEARAAQDAALASYDKTVQAAFREVADALSAQRSLALQLQTQFDVLAALQERARLAAVRWQAGSAPYLEVLDAQRELYAAEQAKVTTRRSLQGSGVSLYAALGGALTPIPELNESPTP</sequence>
<comment type="subcellular location">
    <subcellularLocation>
        <location evidence="2">Cell membrane</location>
        <topology evidence="2">Lipid-anchor</topology>
    </subcellularLocation>
</comment>
<dbReference type="Proteomes" id="UP000247811">
    <property type="component" value="Unassembled WGS sequence"/>
</dbReference>